<dbReference type="EMBL" id="MNCJ02000324">
    <property type="protein sequence ID" value="KAF5790428.1"/>
    <property type="molecule type" value="Genomic_DNA"/>
</dbReference>
<organism evidence="1 2">
    <name type="scientific">Helianthus annuus</name>
    <name type="common">Common sunflower</name>
    <dbReference type="NCBI Taxonomy" id="4232"/>
    <lineage>
        <taxon>Eukaryota</taxon>
        <taxon>Viridiplantae</taxon>
        <taxon>Streptophyta</taxon>
        <taxon>Embryophyta</taxon>
        <taxon>Tracheophyta</taxon>
        <taxon>Spermatophyta</taxon>
        <taxon>Magnoliopsida</taxon>
        <taxon>eudicotyledons</taxon>
        <taxon>Gunneridae</taxon>
        <taxon>Pentapetalae</taxon>
        <taxon>asterids</taxon>
        <taxon>campanulids</taxon>
        <taxon>Asterales</taxon>
        <taxon>Asteraceae</taxon>
        <taxon>Asteroideae</taxon>
        <taxon>Heliantheae alliance</taxon>
        <taxon>Heliantheae</taxon>
        <taxon>Helianthus</taxon>
    </lineage>
</organism>
<gene>
    <name evidence="1" type="ORF">HanXRQr2_Chr09g0383131</name>
</gene>
<comment type="caution">
    <text evidence="1">The sequence shown here is derived from an EMBL/GenBank/DDBJ whole genome shotgun (WGS) entry which is preliminary data.</text>
</comment>
<sequence>MSQKLKIYILHTPLPFIGHTQNSFCFIGYTMKICRHQSQA</sequence>
<dbReference type="Proteomes" id="UP000215914">
    <property type="component" value="Unassembled WGS sequence"/>
</dbReference>
<dbReference type="Gramene" id="mRNA:HanXRQr2_Chr09g0383131">
    <property type="protein sequence ID" value="mRNA:HanXRQr2_Chr09g0383131"/>
    <property type="gene ID" value="HanXRQr2_Chr09g0383131"/>
</dbReference>
<dbReference type="AlphaFoldDB" id="A0A9K3I4S9"/>
<proteinExistence type="predicted"/>
<keyword evidence="2" id="KW-1185">Reference proteome</keyword>
<evidence type="ECO:0000313" key="1">
    <source>
        <dbReference type="EMBL" id="KAF5790428.1"/>
    </source>
</evidence>
<protein>
    <submittedName>
        <fullName evidence="1">Uncharacterized protein</fullName>
    </submittedName>
</protein>
<evidence type="ECO:0000313" key="2">
    <source>
        <dbReference type="Proteomes" id="UP000215914"/>
    </source>
</evidence>
<reference evidence="1" key="2">
    <citation type="submission" date="2020-06" db="EMBL/GenBank/DDBJ databases">
        <title>Helianthus annuus Genome sequencing and assembly Release 2.</title>
        <authorList>
            <person name="Gouzy J."/>
            <person name="Langlade N."/>
            <person name="Munos S."/>
        </authorList>
    </citation>
    <scope>NUCLEOTIDE SEQUENCE</scope>
    <source>
        <tissue evidence="1">Leaves</tissue>
    </source>
</reference>
<name>A0A9K3I4S9_HELAN</name>
<reference evidence="1" key="1">
    <citation type="journal article" date="2017" name="Nature">
        <title>The sunflower genome provides insights into oil metabolism, flowering and Asterid evolution.</title>
        <authorList>
            <person name="Badouin H."/>
            <person name="Gouzy J."/>
            <person name="Grassa C.J."/>
            <person name="Murat F."/>
            <person name="Staton S.E."/>
            <person name="Cottret L."/>
            <person name="Lelandais-Briere C."/>
            <person name="Owens G.L."/>
            <person name="Carrere S."/>
            <person name="Mayjonade B."/>
            <person name="Legrand L."/>
            <person name="Gill N."/>
            <person name="Kane N.C."/>
            <person name="Bowers J.E."/>
            <person name="Hubner S."/>
            <person name="Bellec A."/>
            <person name="Berard A."/>
            <person name="Berges H."/>
            <person name="Blanchet N."/>
            <person name="Boniface M.C."/>
            <person name="Brunel D."/>
            <person name="Catrice O."/>
            <person name="Chaidir N."/>
            <person name="Claudel C."/>
            <person name="Donnadieu C."/>
            <person name="Faraut T."/>
            <person name="Fievet G."/>
            <person name="Helmstetter N."/>
            <person name="King M."/>
            <person name="Knapp S.J."/>
            <person name="Lai Z."/>
            <person name="Le Paslier M.C."/>
            <person name="Lippi Y."/>
            <person name="Lorenzon L."/>
            <person name="Mandel J.R."/>
            <person name="Marage G."/>
            <person name="Marchand G."/>
            <person name="Marquand E."/>
            <person name="Bret-Mestries E."/>
            <person name="Morien E."/>
            <person name="Nambeesan S."/>
            <person name="Nguyen T."/>
            <person name="Pegot-Espagnet P."/>
            <person name="Pouilly N."/>
            <person name="Raftis F."/>
            <person name="Sallet E."/>
            <person name="Schiex T."/>
            <person name="Thomas J."/>
            <person name="Vandecasteele C."/>
            <person name="Vares D."/>
            <person name="Vear F."/>
            <person name="Vautrin S."/>
            <person name="Crespi M."/>
            <person name="Mangin B."/>
            <person name="Burke J.M."/>
            <person name="Salse J."/>
            <person name="Munos S."/>
            <person name="Vincourt P."/>
            <person name="Rieseberg L.H."/>
            <person name="Langlade N.B."/>
        </authorList>
    </citation>
    <scope>NUCLEOTIDE SEQUENCE</scope>
    <source>
        <tissue evidence="1">Leaves</tissue>
    </source>
</reference>
<accession>A0A9K3I4S9</accession>